<dbReference type="InterPro" id="IPR023298">
    <property type="entry name" value="ATPase_P-typ_TM_dom_sf"/>
</dbReference>
<dbReference type="EMBL" id="JAHYIQ010000008">
    <property type="protein sequence ID" value="KAK1130118.1"/>
    <property type="molecule type" value="Genomic_DNA"/>
</dbReference>
<accession>A0AA40G2Z4</accession>
<feature type="transmembrane region" description="Helical" evidence="1">
    <location>
        <begin position="622"/>
        <end position="642"/>
    </location>
</feature>
<feature type="transmembrane region" description="Helical" evidence="1">
    <location>
        <begin position="582"/>
        <end position="602"/>
    </location>
</feature>
<dbReference type="AlphaFoldDB" id="A0AA40G2Z4"/>
<name>A0AA40G2Z4_9HYME</name>
<dbReference type="InterPro" id="IPR039720">
    <property type="entry name" value="TMEM94"/>
</dbReference>
<gene>
    <name evidence="2" type="ORF">K0M31_019802</name>
</gene>
<dbReference type="PANTHER" id="PTHR13219">
    <property type="entry name" value="TRANSMEMBRANE PROTEIN 94"/>
    <property type="match status" value="1"/>
</dbReference>
<proteinExistence type="predicted"/>
<feature type="transmembrane region" description="Helical" evidence="1">
    <location>
        <begin position="484"/>
        <end position="512"/>
    </location>
</feature>
<evidence type="ECO:0000313" key="3">
    <source>
        <dbReference type="Proteomes" id="UP001177670"/>
    </source>
</evidence>
<feature type="transmembrane region" description="Helical" evidence="1">
    <location>
        <begin position="408"/>
        <end position="432"/>
    </location>
</feature>
<comment type="caution">
    <text evidence="2">The sequence shown here is derived from an EMBL/GenBank/DDBJ whole genome shotgun (WGS) entry which is preliminary data.</text>
</comment>
<feature type="transmembrane region" description="Helical" evidence="1">
    <location>
        <begin position="546"/>
        <end position="570"/>
    </location>
</feature>
<dbReference type="PANTHER" id="PTHR13219:SF6">
    <property type="entry name" value="TRANSMEMBRANE PROTEIN 94"/>
    <property type="match status" value="1"/>
</dbReference>
<sequence>MKNIRSRKKVQDFYQRTSLTSYCTAFAYRPLTRGICDKMSKIYLELPADSKHLYAPHRSPTPLPWDFRNVLDPRVKGILGQFHSTDSLLCNENKDDNVSDVDSCFEIQCNQVFIGMVTMQYQAQTDMVQLIEQLDRACIRFVHFSKENELRSRVFSEKMGLESGWNCHISLLSERASTNLDNSRAMSMSAPSAINTDFSTVKFDDETTEWNDTGTSQVKSAMSHREQDTVRSEDSVLVQSVDLGSGQEAWRSLSCLTDSTEQSAPVNFDLSNRAKLPRGIDKIRPHIELIDNVPLLVSLFTDCNTTVTREMLHIMQDYGEVVCVLGSSANAENMPIFMQADAGVAMEPLYPQVCQRIPVLIPTREDQGPSPVDLSRALNSIACSLSVKREDPIAIFHLIMEARHYMTCLWNCVQFWLCCTITLSFTQALSGFLLLPPLFSVDQVLWLCCLIIPMLSISMIATPMDPTIMQRATGKNQCTVNGRIALFVLWCYGSKFLPTVITIVLSQCISFLTLCPAYTTDSKCLYVYPDAQGSVSWGGWGDKPNIILVIQHFALSLLVLHLVTISVGFVHREYSIWKKQPFNNYVWFFSAFIALCAQAAFSGTVFCKFWKDEGQSIEDFPLHLPLFFLISLPLIFAINELIKWQEIKVNVRYQKRARLEFGTKLGMNSPF</sequence>
<dbReference type="SUPFAM" id="SSF81665">
    <property type="entry name" value="Calcium ATPase, transmembrane domain M"/>
    <property type="match status" value="1"/>
</dbReference>
<keyword evidence="1" id="KW-0472">Membrane</keyword>
<feature type="transmembrane region" description="Helical" evidence="1">
    <location>
        <begin position="444"/>
        <end position="463"/>
    </location>
</feature>
<protein>
    <recommendedName>
        <fullName evidence="4">Cation-transporting P-type ATPase C-terminal domain-containing protein</fullName>
    </recommendedName>
</protein>
<keyword evidence="1" id="KW-1133">Transmembrane helix</keyword>
<reference evidence="2" key="1">
    <citation type="submission" date="2021-10" db="EMBL/GenBank/DDBJ databases">
        <title>Melipona bicolor Genome sequencing and assembly.</title>
        <authorList>
            <person name="Araujo N.S."/>
            <person name="Arias M.C."/>
        </authorList>
    </citation>
    <scope>NUCLEOTIDE SEQUENCE</scope>
    <source>
        <strain evidence="2">USP_2M_L1-L4_2017</strain>
        <tissue evidence="2">Whole body</tissue>
    </source>
</reference>
<evidence type="ECO:0000256" key="1">
    <source>
        <dbReference type="SAM" id="Phobius"/>
    </source>
</evidence>
<evidence type="ECO:0000313" key="2">
    <source>
        <dbReference type="EMBL" id="KAK1130118.1"/>
    </source>
</evidence>
<dbReference type="Gene3D" id="1.20.1110.10">
    <property type="entry name" value="Calcium-transporting ATPase, transmembrane domain"/>
    <property type="match status" value="1"/>
</dbReference>
<keyword evidence="3" id="KW-1185">Reference proteome</keyword>
<evidence type="ECO:0008006" key="4">
    <source>
        <dbReference type="Google" id="ProtNLM"/>
    </source>
</evidence>
<dbReference type="Proteomes" id="UP001177670">
    <property type="component" value="Unassembled WGS sequence"/>
</dbReference>
<keyword evidence="1" id="KW-0812">Transmembrane</keyword>
<organism evidence="2 3">
    <name type="scientific">Melipona bicolor</name>
    <dbReference type="NCBI Taxonomy" id="60889"/>
    <lineage>
        <taxon>Eukaryota</taxon>
        <taxon>Metazoa</taxon>
        <taxon>Ecdysozoa</taxon>
        <taxon>Arthropoda</taxon>
        <taxon>Hexapoda</taxon>
        <taxon>Insecta</taxon>
        <taxon>Pterygota</taxon>
        <taxon>Neoptera</taxon>
        <taxon>Endopterygota</taxon>
        <taxon>Hymenoptera</taxon>
        <taxon>Apocrita</taxon>
        <taxon>Aculeata</taxon>
        <taxon>Apoidea</taxon>
        <taxon>Anthophila</taxon>
        <taxon>Apidae</taxon>
        <taxon>Melipona</taxon>
    </lineage>
</organism>